<feature type="transmembrane region" description="Helical" evidence="8">
    <location>
        <begin position="195"/>
        <end position="217"/>
    </location>
</feature>
<evidence type="ECO:0000256" key="5">
    <source>
        <dbReference type="ARBA" id="ARBA00022692"/>
    </source>
</evidence>
<keyword evidence="6 8" id="KW-1133">Transmembrane helix</keyword>
<dbReference type="Pfam" id="PF00528">
    <property type="entry name" value="BPD_transp_1"/>
    <property type="match status" value="1"/>
</dbReference>
<comment type="similarity">
    <text evidence="2">Belongs to the binding-protein-dependent transport system permease family. CysTW subfamily.</text>
</comment>
<reference evidence="11 12" key="1">
    <citation type="submission" date="2020-03" db="EMBL/GenBank/DDBJ databases">
        <title>Leucobacter sp. nov., isolated from beetles.</title>
        <authorList>
            <person name="Hyun D.-W."/>
            <person name="Bae J.-W."/>
        </authorList>
    </citation>
    <scope>NUCLEOTIDE SEQUENCE [LARGE SCALE GENOMIC DNA]</scope>
    <source>
        <strain evidence="11 12">HDW9C</strain>
    </source>
</reference>
<protein>
    <submittedName>
        <fullName evidence="11">ABC transporter permease</fullName>
    </submittedName>
</protein>
<dbReference type="GO" id="GO:0055085">
    <property type="term" value="P:transmembrane transport"/>
    <property type="evidence" value="ECO:0007669"/>
    <property type="project" value="InterPro"/>
</dbReference>
<feature type="transmembrane region" description="Helical" evidence="8">
    <location>
        <begin position="110"/>
        <end position="129"/>
    </location>
</feature>
<evidence type="ECO:0000256" key="8">
    <source>
        <dbReference type="RuleBase" id="RU363032"/>
    </source>
</evidence>
<evidence type="ECO:0000256" key="1">
    <source>
        <dbReference type="ARBA" id="ARBA00004651"/>
    </source>
</evidence>
<dbReference type="RefSeq" id="WP_166287339.1">
    <property type="nucleotide sequence ID" value="NZ_CP049863.1"/>
</dbReference>
<evidence type="ECO:0000256" key="6">
    <source>
        <dbReference type="ARBA" id="ARBA00022989"/>
    </source>
</evidence>
<dbReference type="InterPro" id="IPR000515">
    <property type="entry name" value="MetI-like"/>
</dbReference>
<comment type="subcellular location">
    <subcellularLocation>
        <location evidence="1 8">Cell membrane</location>
        <topology evidence="1 8">Multi-pass membrane protein</topology>
    </subcellularLocation>
</comment>
<evidence type="ECO:0000313" key="11">
    <source>
        <dbReference type="EMBL" id="QIK61848.1"/>
    </source>
</evidence>
<evidence type="ECO:0000313" key="12">
    <source>
        <dbReference type="Proteomes" id="UP000502677"/>
    </source>
</evidence>
<evidence type="ECO:0000256" key="7">
    <source>
        <dbReference type="ARBA" id="ARBA00023136"/>
    </source>
</evidence>
<feature type="transmembrane region" description="Helical" evidence="8">
    <location>
        <begin position="141"/>
        <end position="164"/>
    </location>
</feature>
<dbReference type="AlphaFoldDB" id="A0A6G7XBV1"/>
<accession>A0A6G7XBV1</accession>
<dbReference type="GO" id="GO:0005886">
    <property type="term" value="C:plasma membrane"/>
    <property type="evidence" value="ECO:0007669"/>
    <property type="project" value="UniProtKB-SubCell"/>
</dbReference>
<keyword evidence="12" id="KW-1185">Reference proteome</keyword>
<dbReference type="PANTHER" id="PTHR42929:SF1">
    <property type="entry name" value="INNER MEMBRANE ABC TRANSPORTER PERMEASE PROTEIN YDCU-RELATED"/>
    <property type="match status" value="1"/>
</dbReference>
<evidence type="ECO:0000256" key="4">
    <source>
        <dbReference type="ARBA" id="ARBA00022475"/>
    </source>
</evidence>
<evidence type="ECO:0000256" key="9">
    <source>
        <dbReference type="SAM" id="MobiDB-lite"/>
    </source>
</evidence>
<feature type="region of interest" description="Disordered" evidence="9">
    <location>
        <begin position="1"/>
        <end position="34"/>
    </location>
</feature>
<dbReference type="SUPFAM" id="SSF161098">
    <property type="entry name" value="MetI-like"/>
    <property type="match status" value="1"/>
</dbReference>
<dbReference type="Proteomes" id="UP000502677">
    <property type="component" value="Chromosome"/>
</dbReference>
<organism evidence="11 12">
    <name type="scientific">Leucobacter viscericola</name>
    <dbReference type="NCBI Taxonomy" id="2714935"/>
    <lineage>
        <taxon>Bacteria</taxon>
        <taxon>Bacillati</taxon>
        <taxon>Actinomycetota</taxon>
        <taxon>Actinomycetes</taxon>
        <taxon>Micrococcales</taxon>
        <taxon>Microbacteriaceae</taxon>
        <taxon>Leucobacter</taxon>
    </lineage>
</organism>
<feature type="transmembrane region" description="Helical" evidence="8">
    <location>
        <begin position="36"/>
        <end position="64"/>
    </location>
</feature>
<proteinExistence type="inferred from homology"/>
<gene>
    <name evidence="11" type="ORF">G7068_00445</name>
</gene>
<keyword evidence="3 8" id="KW-0813">Transport</keyword>
<evidence type="ECO:0000256" key="3">
    <source>
        <dbReference type="ARBA" id="ARBA00022448"/>
    </source>
</evidence>
<dbReference type="InterPro" id="IPR035906">
    <property type="entry name" value="MetI-like_sf"/>
</dbReference>
<dbReference type="PROSITE" id="PS50928">
    <property type="entry name" value="ABC_TM1"/>
    <property type="match status" value="1"/>
</dbReference>
<evidence type="ECO:0000256" key="2">
    <source>
        <dbReference type="ARBA" id="ARBA00007069"/>
    </source>
</evidence>
<keyword evidence="5 8" id="KW-0812">Transmembrane</keyword>
<dbReference type="CDD" id="cd06261">
    <property type="entry name" value="TM_PBP2"/>
    <property type="match status" value="1"/>
</dbReference>
<dbReference type="EMBL" id="CP049863">
    <property type="protein sequence ID" value="QIK61848.1"/>
    <property type="molecule type" value="Genomic_DNA"/>
</dbReference>
<dbReference type="KEGG" id="lvi:G7068_00445"/>
<name>A0A6G7XBV1_9MICO</name>
<dbReference type="PANTHER" id="PTHR42929">
    <property type="entry name" value="INNER MEMBRANE ABC TRANSPORTER PERMEASE PROTEIN YDCU-RELATED-RELATED"/>
    <property type="match status" value="1"/>
</dbReference>
<keyword evidence="7 8" id="KW-0472">Membrane</keyword>
<sequence>MSVQAPERAQDPASQTTPATAAKPNRLRTPRRPGQLGWLASTPAIIIGLLFTVGPLIIIVLFSFMSRPPQGGGVVYDFTLDPYIGFLFQSDFVGNTTFDPRYLQVFGDSLWQALVTTVICLLLSFPLALWMATRSTKLQNFLVLIVTIPFWTNLLVRTYAWMLILNDNGIINNASSALGFGKMELLYTPFASQLGLIYTFLPFMVLPIYASLAGFDFRLAEAAYDLGARKWAVIRRIILPIATPGIISGVLLVFMPAFGSYVQPVLLGGGKVLLIGNLIASQFGDARNWPFGAALSVIILVMLMIALMAIAFYSRKSGRKVEISL</sequence>
<feature type="transmembrane region" description="Helical" evidence="8">
    <location>
        <begin position="291"/>
        <end position="313"/>
    </location>
</feature>
<keyword evidence="4" id="KW-1003">Cell membrane</keyword>
<feature type="domain" description="ABC transmembrane type-1" evidence="10">
    <location>
        <begin position="106"/>
        <end position="310"/>
    </location>
</feature>
<evidence type="ECO:0000259" key="10">
    <source>
        <dbReference type="PROSITE" id="PS50928"/>
    </source>
</evidence>
<dbReference type="Gene3D" id="1.10.3720.10">
    <property type="entry name" value="MetI-like"/>
    <property type="match status" value="1"/>
</dbReference>
<feature type="transmembrane region" description="Helical" evidence="8">
    <location>
        <begin position="237"/>
        <end position="258"/>
    </location>
</feature>